<reference evidence="2 3" key="1">
    <citation type="journal article" date="2015" name="Genome Announc.">
        <title>Complete Genome Sequence of Polypropylene Glycol- and Polyethylene Glycol-Degrading Sphingopyxis macrogoltabida Strain EY-1.</title>
        <authorList>
            <person name="Ohtsubo Y."/>
            <person name="Nagata Y."/>
            <person name="Numata M."/>
            <person name="Tsuchikane K."/>
            <person name="Hosoyama A."/>
            <person name="Yamazoe A."/>
            <person name="Tsuda M."/>
            <person name="Fujita N."/>
            <person name="Kawai F."/>
        </authorList>
    </citation>
    <scope>NUCLEOTIDE SEQUENCE [LARGE SCALE GENOMIC DNA]</scope>
    <source>
        <strain evidence="2 3">EY-1</strain>
    </source>
</reference>
<gene>
    <name evidence="2" type="ORF">AN936_04360</name>
</gene>
<feature type="signal peptide" evidence="1">
    <location>
        <begin position="1"/>
        <end position="23"/>
    </location>
</feature>
<proteinExistence type="predicted"/>
<evidence type="ECO:0000313" key="3">
    <source>
        <dbReference type="Proteomes" id="UP000058074"/>
    </source>
</evidence>
<sequence>MQIMVRHMAMLVALLLSAATAFAQAPRTKVAILGVDHATQLVSEKDQPAMLAAYLKLVKPAAICIERPPAPAARGDFYEYTYEVQGVILPFAKTHPTALCPIDWMPPIEDQKLGFGLDVETPLEVRKAQGFQGFLTFPDKKVLAWDFFSAEDPKTVEAQQQWAREPAPRADRDLPRRLYLYRTFMQAQNIRAAARAHRGETLLVVVGYFHKPDIEAILKHDGDIELVSPASLGRPTPEQVREATTDEQRAAILAFNLLGMQAATGNVDWGWIERVLGDFAAGKNKGEAELFRTRHAVLTGKLSQAEAARRYTVIADDPAAAVSFTWNGVQDRTRIDSFFDPFGNLDVRQRARIERARSLFAQGKDQPAAQELDRVAAALSPRMALQLRGYTAILRPVLR</sequence>
<organism evidence="2 3">
    <name type="scientific">Sphingopyxis macrogoltabida</name>
    <name type="common">Sphingomonas macrogoltabidus</name>
    <dbReference type="NCBI Taxonomy" id="33050"/>
    <lineage>
        <taxon>Bacteria</taxon>
        <taxon>Pseudomonadati</taxon>
        <taxon>Pseudomonadota</taxon>
        <taxon>Alphaproteobacteria</taxon>
        <taxon>Sphingomonadales</taxon>
        <taxon>Sphingomonadaceae</taxon>
        <taxon>Sphingopyxis</taxon>
    </lineage>
</organism>
<dbReference type="Proteomes" id="UP000058074">
    <property type="component" value="Chromosome"/>
</dbReference>
<keyword evidence="1" id="KW-0732">Signal</keyword>
<dbReference type="PATRIC" id="fig|33050.5.peg.904"/>
<evidence type="ECO:0000256" key="1">
    <source>
        <dbReference type="SAM" id="SignalP"/>
    </source>
</evidence>
<name>A0A0N7GS37_SPHMC</name>
<evidence type="ECO:0000313" key="2">
    <source>
        <dbReference type="EMBL" id="ALH79627.1"/>
    </source>
</evidence>
<feature type="chain" id="PRO_5006012190" evidence="1">
    <location>
        <begin position="24"/>
        <end position="399"/>
    </location>
</feature>
<dbReference type="EMBL" id="CP012700">
    <property type="protein sequence ID" value="ALH79627.1"/>
    <property type="molecule type" value="Genomic_DNA"/>
</dbReference>
<protein>
    <submittedName>
        <fullName evidence="2">Uncharacterized protein</fullName>
    </submittedName>
</protein>
<accession>A0A0N7GS37</accession>
<dbReference type="KEGG" id="smag:AN936_04360"/>
<dbReference type="AlphaFoldDB" id="A0A0N7GS37"/>